<keyword evidence="4 5" id="KW-0472">Membrane</keyword>
<dbReference type="InterPro" id="IPR051384">
    <property type="entry name" value="Mth_GPCR"/>
</dbReference>
<evidence type="ECO:0000256" key="5">
    <source>
        <dbReference type="SAM" id="Phobius"/>
    </source>
</evidence>
<keyword evidence="2 5" id="KW-0812">Transmembrane</keyword>
<accession>A0ABN8EDK7</accession>
<feature type="transmembrane region" description="Helical" evidence="5">
    <location>
        <begin position="223"/>
        <end position="245"/>
    </location>
</feature>
<dbReference type="PANTHER" id="PTHR47154:SF2">
    <property type="entry name" value="G-PROTEIN COUPLED RECEPTOR MTH-RELATED"/>
    <property type="match status" value="1"/>
</dbReference>
<feature type="signal peptide" evidence="6">
    <location>
        <begin position="1"/>
        <end position="16"/>
    </location>
</feature>
<evidence type="ECO:0000256" key="2">
    <source>
        <dbReference type="ARBA" id="ARBA00022692"/>
    </source>
</evidence>
<feature type="transmembrane region" description="Helical" evidence="5">
    <location>
        <begin position="341"/>
        <end position="363"/>
    </location>
</feature>
<evidence type="ECO:0000256" key="3">
    <source>
        <dbReference type="ARBA" id="ARBA00022989"/>
    </source>
</evidence>
<dbReference type="InterPro" id="IPR017981">
    <property type="entry name" value="GPCR_2-like_7TM"/>
</dbReference>
<evidence type="ECO:0000256" key="6">
    <source>
        <dbReference type="SAM" id="SignalP"/>
    </source>
</evidence>
<protein>
    <recommendedName>
        <fullName evidence="7">G-protein coupled receptors family 2 profile 2 domain-containing protein</fullName>
    </recommendedName>
</protein>
<evidence type="ECO:0000256" key="4">
    <source>
        <dbReference type="ARBA" id="ARBA00023136"/>
    </source>
</evidence>
<keyword evidence="3 5" id="KW-1133">Transmembrane helix</keyword>
<evidence type="ECO:0000313" key="8">
    <source>
        <dbReference type="EMBL" id="CAH0678836.1"/>
    </source>
</evidence>
<evidence type="ECO:0000259" key="7">
    <source>
        <dbReference type="PROSITE" id="PS50261"/>
    </source>
</evidence>
<proteinExistence type="predicted"/>
<name>A0ABN8EDK7_CHISP</name>
<reference evidence="8" key="1">
    <citation type="submission" date="2021-12" db="EMBL/GenBank/DDBJ databases">
        <authorList>
            <person name="King R."/>
        </authorList>
    </citation>
    <scope>NUCLEOTIDE SEQUENCE</scope>
</reference>
<comment type="subcellular location">
    <subcellularLocation>
        <location evidence="1">Membrane</location>
        <topology evidence="1">Multi-pass membrane protein</topology>
    </subcellularLocation>
</comment>
<feature type="chain" id="PRO_5046256325" description="G-protein coupled receptors family 2 profile 2 domain-containing protein" evidence="6">
    <location>
        <begin position="17"/>
        <end position="413"/>
    </location>
</feature>
<sequence length="413" mass="47355">MWKLFVLSLFVGVTVAVTPNYCCDLGQVVLKKKSVCWDPNKNITTDIRTLDCKKIVRLLRYQINSDGTLFLHLDNRNVSIEIESFCLANSTTVKDVELKNLTEIAVVCGEDSDNVNNQVAGYCMTVSVLFLFATAVIYAALPELRDLLGKSIVCLCTSMGLGMMLIVIMKLIPYSVYAMDLCAVRGFLAYYFFMASFFWSNAISIQILMSIRRPSTINYKWSGFLWFALYAFGCPAVLTMIMAIINFVPGDHPRPGIGLMHCWFYDVENQWYYMYSVMSILIIANICIFGYTSYCLWRSTFATTHLKALKYKFMMTLRLFVLMGITWIFEMISSLTAESYFWFVIDTYNTMQGIMIFLMLVPFRRRTVKAMYKQGWLDCCSDAIEKHLAVVEDDEQDAIEHNTGVPMEDRNGK</sequence>
<evidence type="ECO:0000313" key="9">
    <source>
        <dbReference type="Proteomes" id="UP001153292"/>
    </source>
</evidence>
<evidence type="ECO:0000256" key="1">
    <source>
        <dbReference type="ARBA" id="ARBA00004141"/>
    </source>
</evidence>
<organism evidence="8 9">
    <name type="scientific">Chilo suppressalis</name>
    <name type="common">Asiatic rice borer moth</name>
    <dbReference type="NCBI Taxonomy" id="168631"/>
    <lineage>
        <taxon>Eukaryota</taxon>
        <taxon>Metazoa</taxon>
        <taxon>Ecdysozoa</taxon>
        <taxon>Arthropoda</taxon>
        <taxon>Hexapoda</taxon>
        <taxon>Insecta</taxon>
        <taxon>Pterygota</taxon>
        <taxon>Neoptera</taxon>
        <taxon>Endopterygota</taxon>
        <taxon>Lepidoptera</taxon>
        <taxon>Glossata</taxon>
        <taxon>Ditrysia</taxon>
        <taxon>Pyraloidea</taxon>
        <taxon>Crambidae</taxon>
        <taxon>Crambinae</taxon>
        <taxon>Chilo</taxon>
    </lineage>
</organism>
<feature type="transmembrane region" description="Helical" evidence="5">
    <location>
        <begin position="309"/>
        <end position="329"/>
    </location>
</feature>
<keyword evidence="9" id="KW-1185">Reference proteome</keyword>
<gene>
    <name evidence="8" type="ORF">CHILSU_LOCUS3669</name>
</gene>
<dbReference type="Gene3D" id="1.20.1070.10">
    <property type="entry name" value="Rhodopsin 7-helix transmembrane proteins"/>
    <property type="match status" value="1"/>
</dbReference>
<feature type="transmembrane region" description="Helical" evidence="5">
    <location>
        <begin position="273"/>
        <end position="297"/>
    </location>
</feature>
<dbReference type="CDD" id="cd15039">
    <property type="entry name" value="7tmB3_Methuselah-like"/>
    <property type="match status" value="1"/>
</dbReference>
<dbReference type="PROSITE" id="PS50261">
    <property type="entry name" value="G_PROTEIN_RECEP_F2_4"/>
    <property type="match status" value="1"/>
</dbReference>
<feature type="transmembrane region" description="Helical" evidence="5">
    <location>
        <begin position="188"/>
        <end position="211"/>
    </location>
</feature>
<dbReference type="EMBL" id="OU963910">
    <property type="protein sequence ID" value="CAH0678836.1"/>
    <property type="molecule type" value="Genomic_DNA"/>
</dbReference>
<feature type="domain" description="G-protein coupled receptors family 2 profile 2" evidence="7">
    <location>
        <begin position="116"/>
        <end position="364"/>
    </location>
</feature>
<dbReference type="PANTHER" id="PTHR47154">
    <property type="entry name" value="G-PROTEIN COUPLED RECEPTOR MTH-RELATED"/>
    <property type="match status" value="1"/>
</dbReference>
<feature type="transmembrane region" description="Helical" evidence="5">
    <location>
        <begin position="152"/>
        <end position="176"/>
    </location>
</feature>
<dbReference type="Proteomes" id="UP001153292">
    <property type="component" value="Chromosome 17"/>
</dbReference>
<keyword evidence="6" id="KW-0732">Signal</keyword>
<feature type="transmembrane region" description="Helical" evidence="5">
    <location>
        <begin position="119"/>
        <end position="140"/>
    </location>
</feature>